<dbReference type="EMBL" id="GECU01024472">
    <property type="protein sequence ID" value="JAS83234.1"/>
    <property type="molecule type" value="Transcribed_RNA"/>
</dbReference>
<feature type="compositionally biased region" description="Low complexity" evidence="1">
    <location>
        <begin position="80"/>
        <end position="100"/>
    </location>
</feature>
<evidence type="ECO:0000256" key="1">
    <source>
        <dbReference type="SAM" id="MobiDB-lite"/>
    </source>
</evidence>
<keyword evidence="2" id="KW-0732">Signal</keyword>
<organism evidence="3">
    <name type="scientific">Homalodisca liturata</name>
    <dbReference type="NCBI Taxonomy" id="320908"/>
    <lineage>
        <taxon>Eukaryota</taxon>
        <taxon>Metazoa</taxon>
        <taxon>Ecdysozoa</taxon>
        <taxon>Arthropoda</taxon>
        <taxon>Hexapoda</taxon>
        <taxon>Insecta</taxon>
        <taxon>Pterygota</taxon>
        <taxon>Neoptera</taxon>
        <taxon>Paraneoptera</taxon>
        <taxon>Hemiptera</taxon>
        <taxon>Auchenorrhyncha</taxon>
        <taxon>Membracoidea</taxon>
        <taxon>Cicadellidae</taxon>
        <taxon>Cicadellinae</taxon>
        <taxon>Proconiini</taxon>
        <taxon>Homalodisca</taxon>
    </lineage>
</organism>
<name>A0A1B6I8H3_9HEMI</name>
<feature type="region of interest" description="Disordered" evidence="1">
    <location>
        <begin position="47"/>
        <end position="100"/>
    </location>
</feature>
<feature type="chain" id="PRO_5008584854" evidence="2">
    <location>
        <begin position="23"/>
        <end position="156"/>
    </location>
</feature>
<dbReference type="AlphaFoldDB" id="A0A1B6I8H3"/>
<proteinExistence type="predicted"/>
<sequence length="156" mass="16874">MLFISLIFGVILIKSLVTTVACDNRREARSAMEKRIGYEDGKITSVTVYTGDQKPTGQTSGSGTSGGSGSSQSNPPPTSSKPSTDSTTGRPKPGNQFGNFGFNFKPFGTFGGLRPQDLWFQEISSIPSKIASFSDIDDYEDTMENILNTLDSFNDY</sequence>
<protein>
    <submittedName>
        <fullName evidence="3">Uncharacterized protein</fullName>
    </submittedName>
</protein>
<evidence type="ECO:0000256" key="2">
    <source>
        <dbReference type="SAM" id="SignalP"/>
    </source>
</evidence>
<gene>
    <name evidence="3" type="ORF">g.7408</name>
</gene>
<feature type="signal peptide" evidence="2">
    <location>
        <begin position="1"/>
        <end position="22"/>
    </location>
</feature>
<accession>A0A1B6I8H3</accession>
<evidence type="ECO:0000313" key="3">
    <source>
        <dbReference type="EMBL" id="JAS83234.1"/>
    </source>
</evidence>
<reference evidence="3" key="1">
    <citation type="submission" date="2015-11" db="EMBL/GenBank/DDBJ databases">
        <title>De novo transcriptome assembly of four potential Pierce s Disease insect vectors from Arizona vineyards.</title>
        <authorList>
            <person name="Tassone E.E."/>
        </authorList>
    </citation>
    <scope>NUCLEOTIDE SEQUENCE</scope>
</reference>